<reference evidence="2" key="1">
    <citation type="submission" date="2019-12" db="EMBL/GenBank/DDBJ databases">
        <title>Whole genome sequencing of Haloarcula argentinensis strain pws5.</title>
        <authorList>
            <person name="Verma D.K."/>
            <person name="Gopal K."/>
            <person name="Prasad E.S."/>
        </authorList>
    </citation>
    <scope>NUCLEOTIDE SEQUENCE</scope>
    <source>
        <strain evidence="2">Pws5</strain>
    </source>
</reference>
<organism evidence="2 3">
    <name type="scientific">Haloarcula argentinensis</name>
    <dbReference type="NCBI Taxonomy" id="43776"/>
    <lineage>
        <taxon>Archaea</taxon>
        <taxon>Methanobacteriati</taxon>
        <taxon>Methanobacteriota</taxon>
        <taxon>Stenosarchaea group</taxon>
        <taxon>Halobacteria</taxon>
        <taxon>Halobacteriales</taxon>
        <taxon>Haloarculaceae</taxon>
        <taxon>Haloarcula</taxon>
    </lineage>
</organism>
<gene>
    <name evidence="2" type="ORF">GOC77_01095</name>
</gene>
<feature type="compositionally biased region" description="Acidic residues" evidence="1">
    <location>
        <begin position="51"/>
        <end position="63"/>
    </location>
</feature>
<comment type="caution">
    <text evidence="2">The sequence shown here is derived from an EMBL/GenBank/DDBJ whole genome shotgun (WGS) entry which is preliminary data.</text>
</comment>
<feature type="region of interest" description="Disordered" evidence="1">
    <location>
        <begin position="49"/>
        <end position="83"/>
    </location>
</feature>
<evidence type="ECO:0000256" key="1">
    <source>
        <dbReference type="SAM" id="MobiDB-lite"/>
    </source>
</evidence>
<dbReference type="Proteomes" id="UP000641625">
    <property type="component" value="Unassembled WGS sequence"/>
</dbReference>
<dbReference type="EMBL" id="WOWA01000002">
    <property type="protein sequence ID" value="NLV11888.1"/>
    <property type="molecule type" value="Genomic_DNA"/>
</dbReference>
<accession>A0A847UL57</accession>
<sequence>MPTVEKTHGGRVVLRTIGRQLSVGDRAEVSDELAAYLCDERGDFAVVDDAGATEDETDDDTVGQEDGPPDAGGPIPDPSEHSVKDLRDKLSDIDDIDVLAAVYDAEDAGKDRDSAIDAIQSRINAVKED</sequence>
<evidence type="ECO:0000313" key="2">
    <source>
        <dbReference type="EMBL" id="NLV11888.1"/>
    </source>
</evidence>
<proteinExistence type="predicted"/>
<evidence type="ECO:0000313" key="3">
    <source>
        <dbReference type="Proteomes" id="UP000641625"/>
    </source>
</evidence>
<protein>
    <submittedName>
        <fullName evidence="2">Uncharacterized protein</fullName>
    </submittedName>
</protein>
<dbReference type="AlphaFoldDB" id="A0A847UL57"/>
<dbReference type="RefSeq" id="WP_170095619.1">
    <property type="nucleotide sequence ID" value="NZ_WOWA01000002.1"/>
</dbReference>
<name>A0A847UL57_HALAR</name>